<dbReference type="GO" id="GO:0005242">
    <property type="term" value="F:inward rectifier potassium channel activity"/>
    <property type="evidence" value="ECO:0007669"/>
    <property type="project" value="InterPro"/>
</dbReference>
<evidence type="ECO:0000259" key="14">
    <source>
        <dbReference type="Pfam" id="PF01007"/>
    </source>
</evidence>
<keyword evidence="17" id="KW-1185">Reference proteome</keyword>
<dbReference type="PRINTS" id="PR01320">
    <property type="entry name" value="KIRCHANNEL"/>
</dbReference>
<proteinExistence type="inferred from homology"/>
<dbReference type="SUPFAM" id="SSF81296">
    <property type="entry name" value="E set domains"/>
    <property type="match status" value="1"/>
</dbReference>
<dbReference type="Gene3D" id="2.60.40.1400">
    <property type="entry name" value="G protein-activated inward rectifier potassium channel 1"/>
    <property type="match status" value="1"/>
</dbReference>
<dbReference type="GO" id="GO:1990573">
    <property type="term" value="P:potassium ion import across plasma membrane"/>
    <property type="evidence" value="ECO:0007669"/>
    <property type="project" value="TreeGrafter"/>
</dbReference>
<evidence type="ECO:0000256" key="6">
    <source>
        <dbReference type="ARBA" id="ARBA00022958"/>
    </source>
</evidence>
<dbReference type="GO" id="GO:0034765">
    <property type="term" value="P:regulation of monoatomic ion transmembrane transport"/>
    <property type="evidence" value="ECO:0007669"/>
    <property type="project" value="TreeGrafter"/>
</dbReference>
<dbReference type="PIRSF" id="PIRSF005465">
    <property type="entry name" value="GIRK_kir"/>
    <property type="match status" value="1"/>
</dbReference>
<keyword evidence="8 12" id="KW-0406">Ion transport</keyword>
<dbReference type="Pfam" id="PF17655">
    <property type="entry name" value="IRK_C"/>
    <property type="match status" value="1"/>
</dbReference>
<dbReference type="InterPro" id="IPR013518">
    <property type="entry name" value="K_chnl_inward-rec_Kir_cyto"/>
</dbReference>
<evidence type="ECO:0000313" key="16">
    <source>
        <dbReference type="EMBL" id="CAH1389486.1"/>
    </source>
</evidence>
<comment type="similarity">
    <text evidence="12">Belongs to the inward rectifier-type potassium channel (TC 1.A.2.1) family.</text>
</comment>
<keyword evidence="3 12" id="KW-0633">Potassium transport</keyword>
<dbReference type="InterPro" id="IPR016449">
    <property type="entry name" value="K_chnl_inward-rec_Kir"/>
</dbReference>
<evidence type="ECO:0000256" key="5">
    <source>
        <dbReference type="ARBA" id="ARBA00022882"/>
    </source>
</evidence>
<keyword evidence="7 13" id="KW-1133">Transmembrane helix</keyword>
<evidence type="ECO:0000256" key="3">
    <source>
        <dbReference type="ARBA" id="ARBA00022538"/>
    </source>
</evidence>
<evidence type="ECO:0000256" key="1">
    <source>
        <dbReference type="ARBA" id="ARBA00004141"/>
    </source>
</evidence>
<keyword evidence="9 13" id="KW-0472">Membrane</keyword>
<name>A0A9P0E0H0_NEZVI</name>
<reference evidence="16" key="1">
    <citation type="submission" date="2022-01" db="EMBL/GenBank/DDBJ databases">
        <authorList>
            <person name="King R."/>
        </authorList>
    </citation>
    <scope>NUCLEOTIDE SEQUENCE</scope>
</reference>
<feature type="transmembrane region" description="Helical" evidence="13">
    <location>
        <begin position="124"/>
        <end position="147"/>
    </location>
</feature>
<dbReference type="EMBL" id="OV725077">
    <property type="protein sequence ID" value="CAH1389486.1"/>
    <property type="molecule type" value="Genomic_DNA"/>
</dbReference>
<evidence type="ECO:0000256" key="2">
    <source>
        <dbReference type="ARBA" id="ARBA00022448"/>
    </source>
</evidence>
<dbReference type="OrthoDB" id="273257at2759"/>
<sequence>MTFQGLNRGYDLCIVGRRGAGRWGVMHGTGEREALRRKASTPVNFRFFEDTDTEEKITISSALDRGHLTRNKSRSSNRGATRKLRRRAVLKNGDCNVTQVHISKRRRRYLQDIFTTLVDIQWRWTLLVFALSFLLSWLVFAAIWWLISYTHGDLDPHDDTWTPCVDNINSFTSCFLFSVENQHTIGFGGRATTEECPEAIFVMCLQSITGVFIQAFMVGIVFAKMARPKQRTQTLLFSRNAVIAMRDGLLCLMFRVGDMREKSHLIGSSVRAQLVRPHTTKEGEVLSPFLYDLKVKADNYDSDVFLIWPTVIVHEIDSSSPLYELGAADMINERFEILVILEGTTESTGQTTQARTSYVASEILWGHRFQPLVAFNRAKGTYQVNFGLFHNTYQVDTPLCSARNLETFLEGTDIEL</sequence>
<dbReference type="FunFam" id="2.60.40.1400:FF:000001">
    <property type="entry name" value="G protein-activated inward rectifier potassium channel 2"/>
    <property type="match status" value="1"/>
</dbReference>
<dbReference type="Gene3D" id="1.10.287.70">
    <property type="match status" value="1"/>
</dbReference>
<dbReference type="InterPro" id="IPR014756">
    <property type="entry name" value="Ig_E-set"/>
</dbReference>
<evidence type="ECO:0000259" key="15">
    <source>
        <dbReference type="Pfam" id="PF17655"/>
    </source>
</evidence>
<organism evidence="16 17">
    <name type="scientific">Nezara viridula</name>
    <name type="common">Southern green stink bug</name>
    <name type="synonym">Cimex viridulus</name>
    <dbReference type="NCBI Taxonomy" id="85310"/>
    <lineage>
        <taxon>Eukaryota</taxon>
        <taxon>Metazoa</taxon>
        <taxon>Ecdysozoa</taxon>
        <taxon>Arthropoda</taxon>
        <taxon>Hexapoda</taxon>
        <taxon>Insecta</taxon>
        <taxon>Pterygota</taxon>
        <taxon>Neoptera</taxon>
        <taxon>Paraneoptera</taxon>
        <taxon>Hemiptera</taxon>
        <taxon>Heteroptera</taxon>
        <taxon>Panheteroptera</taxon>
        <taxon>Pentatomomorpha</taxon>
        <taxon>Pentatomoidea</taxon>
        <taxon>Pentatomidae</taxon>
        <taxon>Pentatominae</taxon>
        <taxon>Nezara</taxon>
    </lineage>
</organism>
<comment type="catalytic activity">
    <reaction evidence="11">
        <text>K(+)(in) = K(+)(out)</text>
        <dbReference type="Rhea" id="RHEA:29463"/>
        <dbReference type="ChEBI" id="CHEBI:29103"/>
    </reaction>
</comment>
<evidence type="ECO:0000256" key="10">
    <source>
        <dbReference type="ARBA" id="ARBA00023303"/>
    </source>
</evidence>
<evidence type="ECO:0000256" key="12">
    <source>
        <dbReference type="RuleBase" id="RU003822"/>
    </source>
</evidence>
<keyword evidence="4 12" id="KW-0812">Transmembrane</keyword>
<dbReference type="AlphaFoldDB" id="A0A9P0E0H0"/>
<dbReference type="Pfam" id="PF01007">
    <property type="entry name" value="IRK"/>
    <property type="match status" value="1"/>
</dbReference>
<dbReference type="GO" id="GO:0005886">
    <property type="term" value="C:plasma membrane"/>
    <property type="evidence" value="ECO:0007669"/>
    <property type="project" value="TreeGrafter"/>
</dbReference>
<evidence type="ECO:0000256" key="13">
    <source>
        <dbReference type="SAM" id="Phobius"/>
    </source>
</evidence>
<dbReference type="InterPro" id="IPR041647">
    <property type="entry name" value="IRK_C"/>
</dbReference>
<keyword evidence="10 12" id="KW-0407">Ion channel</keyword>
<evidence type="ECO:0000256" key="8">
    <source>
        <dbReference type="ARBA" id="ARBA00023065"/>
    </source>
</evidence>
<accession>A0A9P0E0H0</accession>
<evidence type="ECO:0000313" key="17">
    <source>
        <dbReference type="Proteomes" id="UP001152798"/>
    </source>
</evidence>
<evidence type="ECO:0000256" key="11">
    <source>
        <dbReference type="ARBA" id="ARBA00034430"/>
    </source>
</evidence>
<keyword evidence="5 12" id="KW-0851">Voltage-gated channel</keyword>
<dbReference type="PANTHER" id="PTHR11767:SF113">
    <property type="entry name" value="INWARDLY RECTIFYING POTASSIUM CHANNEL 2, ISOFORM D"/>
    <property type="match status" value="1"/>
</dbReference>
<comment type="subcellular location">
    <subcellularLocation>
        <location evidence="1 12">Membrane</location>
        <topology evidence="1 12">Multi-pass membrane protein</topology>
    </subcellularLocation>
</comment>
<keyword evidence="6 12" id="KW-0630">Potassium</keyword>
<evidence type="ECO:0008006" key="18">
    <source>
        <dbReference type="Google" id="ProtNLM"/>
    </source>
</evidence>
<evidence type="ECO:0000256" key="4">
    <source>
        <dbReference type="ARBA" id="ARBA00022692"/>
    </source>
</evidence>
<keyword evidence="2 12" id="KW-0813">Transport</keyword>
<protein>
    <recommendedName>
        <fullName evidence="18">G protein-activated inward rectifier potassium channel 3-like</fullName>
    </recommendedName>
</protein>
<dbReference type="InterPro" id="IPR040445">
    <property type="entry name" value="Kir_TM"/>
</dbReference>
<dbReference type="GO" id="GO:0034702">
    <property type="term" value="C:monoatomic ion channel complex"/>
    <property type="evidence" value="ECO:0007669"/>
    <property type="project" value="UniProtKB-KW"/>
</dbReference>
<feature type="transmembrane region" description="Helical" evidence="13">
    <location>
        <begin position="199"/>
        <end position="223"/>
    </location>
</feature>
<feature type="domain" description="Potassium channel inwardly rectifying transmembrane" evidence="14">
    <location>
        <begin position="89"/>
        <end position="228"/>
    </location>
</feature>
<evidence type="ECO:0000256" key="7">
    <source>
        <dbReference type="ARBA" id="ARBA00022989"/>
    </source>
</evidence>
<feature type="domain" description="Inward rectifier potassium channel C-terminal" evidence="15">
    <location>
        <begin position="235"/>
        <end position="407"/>
    </location>
</feature>
<dbReference type="Proteomes" id="UP001152798">
    <property type="component" value="Chromosome 1"/>
</dbReference>
<gene>
    <name evidence="16" type="ORF">NEZAVI_LOCUS888</name>
</gene>
<evidence type="ECO:0000256" key="9">
    <source>
        <dbReference type="ARBA" id="ARBA00023136"/>
    </source>
</evidence>
<dbReference type="SUPFAM" id="SSF81324">
    <property type="entry name" value="Voltage-gated potassium channels"/>
    <property type="match status" value="1"/>
</dbReference>
<dbReference type="PANTHER" id="PTHR11767">
    <property type="entry name" value="INWARD RECTIFIER POTASSIUM CHANNEL"/>
    <property type="match status" value="1"/>
</dbReference>
<dbReference type="FunFam" id="1.10.287.70:FF:000078">
    <property type="entry name" value="Putative Inward rectifier potassium channel"/>
    <property type="match status" value="1"/>
</dbReference>